<dbReference type="EMBL" id="JBHSNF010000002">
    <property type="protein sequence ID" value="MFC5526031.1"/>
    <property type="molecule type" value="Genomic_DNA"/>
</dbReference>
<sequence>MSPSREGLRLAMWSGPRNISTAMMRAWENREDTVVIDEPFYAHYLLATGAPHPGRDEVIAAQGTDAATVAAMLTGPIPDGRPIWYQKHMTQHMLPDMPLGWLGDVTSCFLIREPEAVVASFTIQRPDAAAWELGFEQQARLFDHVCDRLGTAPPVIDARDVLKDPAGILTALCARLSIPFSPRMLQWPRGPRASDGVWAPHWYAAVERSTGFAPWREREVRLTAFQRGLVDQCRPHYARLSPYRLSAEGAAPIR</sequence>
<evidence type="ECO:0008006" key="4">
    <source>
        <dbReference type="Google" id="ProtNLM"/>
    </source>
</evidence>
<dbReference type="Gene3D" id="3.40.50.300">
    <property type="entry name" value="P-loop containing nucleotide triphosphate hydrolases"/>
    <property type="match status" value="1"/>
</dbReference>
<dbReference type="Pfam" id="PF19798">
    <property type="entry name" value="Sulfotransfer_5"/>
    <property type="match status" value="1"/>
</dbReference>
<protein>
    <recommendedName>
        <fullName evidence="4">Sulfotransferase family protein</fullName>
    </recommendedName>
</protein>
<name>A0ABW0QN80_9GAMM</name>
<reference evidence="3" key="1">
    <citation type="journal article" date="2019" name="Int. J. Syst. Evol. Microbiol.">
        <title>The Global Catalogue of Microorganisms (GCM) 10K type strain sequencing project: providing services to taxonomists for standard genome sequencing and annotation.</title>
        <authorList>
            <consortium name="The Broad Institute Genomics Platform"/>
            <consortium name="The Broad Institute Genome Sequencing Center for Infectious Disease"/>
            <person name="Wu L."/>
            <person name="Ma J."/>
        </authorList>
    </citation>
    <scope>NUCLEOTIDE SEQUENCE [LARGE SCALE GENOMIC DNA]</scope>
    <source>
        <strain evidence="3">CGMCC 1.16619</strain>
    </source>
</reference>
<dbReference type="InterPro" id="IPR027417">
    <property type="entry name" value="P-loop_NTPase"/>
</dbReference>
<dbReference type="RefSeq" id="WP_377319580.1">
    <property type="nucleotide sequence ID" value="NZ_JBHSNF010000002.1"/>
</dbReference>
<comment type="caution">
    <text evidence="2">The sequence shown here is derived from an EMBL/GenBank/DDBJ whole genome shotgun (WGS) entry which is preliminary data.</text>
</comment>
<evidence type="ECO:0000313" key="2">
    <source>
        <dbReference type="EMBL" id="MFC5526031.1"/>
    </source>
</evidence>
<dbReference type="SUPFAM" id="SSF52540">
    <property type="entry name" value="P-loop containing nucleoside triphosphate hydrolases"/>
    <property type="match status" value="1"/>
</dbReference>
<dbReference type="Proteomes" id="UP001596114">
    <property type="component" value="Unassembled WGS sequence"/>
</dbReference>
<gene>
    <name evidence="2" type="ORF">ACFPPA_09775</name>
</gene>
<comment type="similarity">
    <text evidence="1">Belongs to the class-IV pyridoxal-phosphate-dependent aminotransferase family.</text>
</comment>
<keyword evidence="3" id="KW-1185">Reference proteome</keyword>
<organism evidence="2 3">
    <name type="scientific">Rhodanobacter ginsengisoli</name>
    <dbReference type="NCBI Taxonomy" id="418646"/>
    <lineage>
        <taxon>Bacteria</taxon>
        <taxon>Pseudomonadati</taxon>
        <taxon>Pseudomonadota</taxon>
        <taxon>Gammaproteobacteria</taxon>
        <taxon>Lysobacterales</taxon>
        <taxon>Rhodanobacteraceae</taxon>
        <taxon>Rhodanobacter</taxon>
    </lineage>
</organism>
<dbReference type="PANTHER" id="PTHR42743:SF11">
    <property type="entry name" value="AMINODEOXYCHORISMATE LYASE"/>
    <property type="match status" value="1"/>
</dbReference>
<accession>A0ABW0QN80</accession>
<dbReference type="PANTHER" id="PTHR42743">
    <property type="entry name" value="AMINO-ACID AMINOTRANSFERASE"/>
    <property type="match status" value="1"/>
</dbReference>
<evidence type="ECO:0000256" key="1">
    <source>
        <dbReference type="ARBA" id="ARBA00009320"/>
    </source>
</evidence>
<proteinExistence type="inferred from homology"/>
<evidence type="ECO:0000313" key="3">
    <source>
        <dbReference type="Proteomes" id="UP001596114"/>
    </source>
</evidence>
<dbReference type="InterPro" id="IPR050571">
    <property type="entry name" value="Class-IV_PLP-Dep_Aminotrnsfr"/>
</dbReference>